<dbReference type="PANTHER" id="PTHR34138">
    <property type="entry name" value="CELL SHAPE-DETERMINING PROTEIN MREC"/>
    <property type="match status" value="1"/>
</dbReference>
<evidence type="ECO:0000259" key="6">
    <source>
        <dbReference type="Pfam" id="PF04085"/>
    </source>
</evidence>
<evidence type="ECO:0000256" key="3">
    <source>
        <dbReference type="ARBA" id="ARBA00022960"/>
    </source>
</evidence>
<dbReference type="Gene3D" id="2.40.10.350">
    <property type="entry name" value="Rod shape-determining protein MreC, domain 2"/>
    <property type="match status" value="1"/>
</dbReference>
<evidence type="ECO:0000256" key="1">
    <source>
        <dbReference type="ARBA" id="ARBA00009369"/>
    </source>
</evidence>
<comment type="caution">
    <text evidence="7">The sequence shown here is derived from an EMBL/GenBank/DDBJ whole genome shotgun (WGS) entry which is preliminary data.</text>
</comment>
<sequence>MQANQPAFFKQGPKPLTRVLIFSAISIGLMVGDANYQLLNQVRDKLSLALYPLQWLATTPINALIEGNDYLQQQTQLVSENKMLNNEKLAAKGMAMRLNALEIENAHLRNLKIASENTPRQAQLTKILYNSRDPFAAKLVLDKGQQSDISPGQIVLDASGVVGQIVRVQPLTSEVRLLSDRNHMVPVMIERNQLRTVVYGSGRHAPLEVRNMAPNVDIQVGDRLLTSGIDSIYPAGLPVAKVTKIERTTGNAFARIYSEPLAQIDQHRYFLILDAPATPPPYPTEASAPKAKKH</sequence>
<dbReference type="InterPro" id="IPR042177">
    <property type="entry name" value="Cell/Rod_1"/>
</dbReference>
<name>A0ABS2CCA6_9NEIS</name>
<evidence type="ECO:0000256" key="2">
    <source>
        <dbReference type="ARBA" id="ARBA00013855"/>
    </source>
</evidence>
<protein>
    <recommendedName>
        <fullName evidence="2 5">Cell shape-determining protein MreC</fullName>
    </recommendedName>
    <alternativeName>
        <fullName evidence="4 5">Cell shape protein MreC</fullName>
    </alternativeName>
</protein>
<dbReference type="NCBIfam" id="TIGR00219">
    <property type="entry name" value="mreC"/>
    <property type="match status" value="1"/>
</dbReference>
<comment type="function">
    <text evidence="5">Involved in formation and maintenance of cell shape.</text>
</comment>
<feature type="domain" description="Rod shape-determining protein MreC beta-barrel core" evidence="6">
    <location>
        <begin position="127"/>
        <end position="273"/>
    </location>
</feature>
<dbReference type="Gene3D" id="2.40.10.340">
    <property type="entry name" value="Rod shape-determining protein MreC, domain 1"/>
    <property type="match status" value="1"/>
</dbReference>
<evidence type="ECO:0000256" key="4">
    <source>
        <dbReference type="ARBA" id="ARBA00032089"/>
    </source>
</evidence>
<evidence type="ECO:0000313" key="7">
    <source>
        <dbReference type="EMBL" id="MBM5571787.1"/>
    </source>
</evidence>
<reference evidence="7 8" key="1">
    <citation type="submission" date="2019-11" db="EMBL/GenBank/DDBJ databases">
        <title>Novel Deefgea species.</title>
        <authorList>
            <person name="Han J.-H."/>
        </authorList>
    </citation>
    <scope>NUCLEOTIDE SEQUENCE [LARGE SCALE GENOMIC DNA]</scope>
    <source>
        <strain evidence="7 8">LMG 24817</strain>
    </source>
</reference>
<keyword evidence="3 5" id="KW-0133">Cell shape</keyword>
<gene>
    <name evidence="7" type="primary">mreC</name>
    <name evidence="7" type="ORF">GM173_09355</name>
</gene>
<dbReference type="Proteomes" id="UP001195660">
    <property type="component" value="Unassembled WGS sequence"/>
</dbReference>
<accession>A0ABS2CCA6</accession>
<comment type="similarity">
    <text evidence="1 5">Belongs to the MreC family.</text>
</comment>
<evidence type="ECO:0000256" key="5">
    <source>
        <dbReference type="PIRNR" id="PIRNR038471"/>
    </source>
</evidence>
<dbReference type="InterPro" id="IPR042175">
    <property type="entry name" value="Cell/Rod_MreC_2"/>
</dbReference>
<dbReference type="RefSeq" id="WP_203571111.1">
    <property type="nucleotide sequence ID" value="NZ_WOFE01000003.1"/>
</dbReference>
<proteinExistence type="inferred from homology"/>
<evidence type="ECO:0000313" key="8">
    <source>
        <dbReference type="Proteomes" id="UP001195660"/>
    </source>
</evidence>
<dbReference type="EMBL" id="WOFE01000003">
    <property type="protein sequence ID" value="MBM5571787.1"/>
    <property type="molecule type" value="Genomic_DNA"/>
</dbReference>
<dbReference type="InterPro" id="IPR055342">
    <property type="entry name" value="MreC_beta-barrel_core"/>
</dbReference>
<keyword evidence="8" id="KW-1185">Reference proteome</keyword>
<dbReference type="PANTHER" id="PTHR34138:SF1">
    <property type="entry name" value="CELL SHAPE-DETERMINING PROTEIN MREC"/>
    <property type="match status" value="1"/>
</dbReference>
<organism evidence="7 8">
    <name type="scientific">Deefgea chitinilytica</name>
    <dbReference type="NCBI Taxonomy" id="570276"/>
    <lineage>
        <taxon>Bacteria</taxon>
        <taxon>Pseudomonadati</taxon>
        <taxon>Pseudomonadota</taxon>
        <taxon>Betaproteobacteria</taxon>
        <taxon>Neisseriales</taxon>
        <taxon>Chitinibacteraceae</taxon>
        <taxon>Deefgea</taxon>
    </lineage>
</organism>
<dbReference type="InterPro" id="IPR007221">
    <property type="entry name" value="MreC"/>
</dbReference>
<dbReference type="PIRSF" id="PIRSF038471">
    <property type="entry name" value="MreC"/>
    <property type="match status" value="1"/>
</dbReference>
<dbReference type="Pfam" id="PF04085">
    <property type="entry name" value="MreC"/>
    <property type="match status" value="1"/>
</dbReference>